<dbReference type="PANTHER" id="PTHR48081:SF30">
    <property type="entry name" value="ACETYL-HYDROLASE LIPR-RELATED"/>
    <property type="match status" value="1"/>
</dbReference>
<evidence type="ECO:0000313" key="5">
    <source>
        <dbReference type="Proteomes" id="UP000598996"/>
    </source>
</evidence>
<evidence type="ECO:0000256" key="1">
    <source>
        <dbReference type="ARBA" id="ARBA00010515"/>
    </source>
</evidence>
<evidence type="ECO:0000256" key="2">
    <source>
        <dbReference type="ARBA" id="ARBA00022801"/>
    </source>
</evidence>
<dbReference type="PROSITE" id="PS01173">
    <property type="entry name" value="LIPASE_GDXG_HIS"/>
    <property type="match status" value="1"/>
</dbReference>
<name>A0ABS1W6B8_9ACTN</name>
<dbReference type="SUPFAM" id="SSF53474">
    <property type="entry name" value="alpha/beta-Hydrolases"/>
    <property type="match status" value="1"/>
</dbReference>
<dbReference type="InterPro" id="IPR029058">
    <property type="entry name" value="AB_hydrolase_fold"/>
</dbReference>
<reference evidence="4 5" key="1">
    <citation type="submission" date="2021-01" db="EMBL/GenBank/DDBJ databases">
        <title>Actinoplanes sp. nov. LDG1-01 isolated from lichen.</title>
        <authorList>
            <person name="Saeng-In P."/>
            <person name="Phongsopitanun W."/>
            <person name="Kanchanasin P."/>
            <person name="Yuki M."/>
            <person name="Kudo T."/>
            <person name="Ohkuma M."/>
            <person name="Tanasupawat S."/>
        </authorList>
    </citation>
    <scope>NUCLEOTIDE SEQUENCE [LARGE SCALE GENOMIC DNA]</scope>
    <source>
        <strain evidence="4 5">LDG1-01</strain>
    </source>
</reference>
<dbReference type="Gene3D" id="3.40.50.1820">
    <property type="entry name" value="alpha/beta hydrolase"/>
    <property type="match status" value="1"/>
</dbReference>
<dbReference type="InterPro" id="IPR050300">
    <property type="entry name" value="GDXG_lipolytic_enzyme"/>
</dbReference>
<comment type="similarity">
    <text evidence="1">Belongs to the 'GDXG' lipolytic enzyme family.</text>
</comment>
<dbReference type="GO" id="GO:0016787">
    <property type="term" value="F:hydrolase activity"/>
    <property type="evidence" value="ECO:0007669"/>
    <property type="project" value="UniProtKB-KW"/>
</dbReference>
<organism evidence="4 5">
    <name type="scientific">Paractinoplanes lichenicola</name>
    <dbReference type="NCBI Taxonomy" id="2802976"/>
    <lineage>
        <taxon>Bacteria</taxon>
        <taxon>Bacillati</taxon>
        <taxon>Actinomycetota</taxon>
        <taxon>Actinomycetes</taxon>
        <taxon>Micromonosporales</taxon>
        <taxon>Micromonosporaceae</taxon>
        <taxon>Paractinoplanes</taxon>
    </lineage>
</organism>
<sequence>MTTTLDLNRLLWQERAAGDDTRAWESLTAEPEGLVEEPGDLGLWLRPANAAPGTNLLAIHGGGFVSGSIATHRKMYGHLALAAGLNTLVVDYGLVPEHVYPSQLNHVRRIFDQVEGRVEGRLEGQVEGRTAVVGDSCGATLALDIKGAAALVLFSPWVDPDATGASYDTRTDPFFTRELVKGLAAAYQGDTPALENLPPTYVQVGADEALRDDAYLIPGARVDEFAGQLHTFQMAAGHSPIADDAIAKAGTWLRRTLGC</sequence>
<dbReference type="InterPro" id="IPR002168">
    <property type="entry name" value="Lipase_GDXG_HIS_AS"/>
</dbReference>
<dbReference type="InterPro" id="IPR013094">
    <property type="entry name" value="AB_hydrolase_3"/>
</dbReference>
<dbReference type="Proteomes" id="UP000598996">
    <property type="component" value="Unassembled WGS sequence"/>
</dbReference>
<evidence type="ECO:0000259" key="3">
    <source>
        <dbReference type="Pfam" id="PF07859"/>
    </source>
</evidence>
<keyword evidence="2 4" id="KW-0378">Hydrolase</keyword>
<keyword evidence="5" id="KW-1185">Reference proteome</keyword>
<accession>A0ABS1W6B8</accession>
<evidence type="ECO:0000313" key="4">
    <source>
        <dbReference type="EMBL" id="MBL7262279.1"/>
    </source>
</evidence>
<dbReference type="RefSeq" id="WP_203078824.1">
    <property type="nucleotide sequence ID" value="NZ_JAENHO010000030.1"/>
</dbReference>
<proteinExistence type="inferred from homology"/>
<gene>
    <name evidence="4" type="ORF">JKJ07_49225</name>
</gene>
<dbReference type="Pfam" id="PF07859">
    <property type="entry name" value="Abhydrolase_3"/>
    <property type="match status" value="1"/>
</dbReference>
<comment type="caution">
    <text evidence="4">The sequence shown here is derived from an EMBL/GenBank/DDBJ whole genome shotgun (WGS) entry which is preliminary data.</text>
</comment>
<feature type="domain" description="Alpha/beta hydrolase fold-3" evidence="3">
    <location>
        <begin position="57"/>
        <end position="214"/>
    </location>
</feature>
<protein>
    <submittedName>
        <fullName evidence="4">Alpha/beta hydrolase</fullName>
    </submittedName>
</protein>
<dbReference type="PANTHER" id="PTHR48081">
    <property type="entry name" value="AB HYDROLASE SUPERFAMILY PROTEIN C4A8.06C"/>
    <property type="match status" value="1"/>
</dbReference>
<dbReference type="EMBL" id="JAENHO010000030">
    <property type="protein sequence ID" value="MBL7262279.1"/>
    <property type="molecule type" value="Genomic_DNA"/>
</dbReference>